<dbReference type="EMBL" id="WIWI01000050">
    <property type="protein sequence ID" value="MQT91021.1"/>
    <property type="molecule type" value="Genomic_DNA"/>
</dbReference>
<evidence type="ECO:0000313" key="5">
    <source>
        <dbReference type="EMBL" id="MQT91021.1"/>
    </source>
</evidence>
<gene>
    <name evidence="5" type="ORF">GHO39_18030</name>
</gene>
<dbReference type="Gene3D" id="3.60.21.10">
    <property type="match status" value="1"/>
</dbReference>
<dbReference type="PANTHER" id="PTHR11575">
    <property type="entry name" value="5'-NUCLEOTIDASE-RELATED"/>
    <property type="match status" value="1"/>
</dbReference>
<evidence type="ECO:0000256" key="2">
    <source>
        <dbReference type="RuleBase" id="RU362119"/>
    </source>
</evidence>
<dbReference type="InterPro" id="IPR008334">
    <property type="entry name" value="5'-Nucleotdase_C"/>
</dbReference>
<comment type="similarity">
    <text evidence="2">Belongs to the 5'-nucleotidase family.</text>
</comment>
<dbReference type="GO" id="GO:0008768">
    <property type="term" value="F:UDP-sugar diphosphatase activity"/>
    <property type="evidence" value="ECO:0007669"/>
    <property type="project" value="TreeGrafter"/>
</dbReference>
<feature type="domain" description="Calcineurin-like phosphoesterase" evidence="3">
    <location>
        <begin position="34"/>
        <end position="287"/>
    </location>
</feature>
<dbReference type="Gene3D" id="3.90.780.10">
    <property type="entry name" value="5'-Nucleotidase, C-terminal domain"/>
    <property type="match status" value="1"/>
</dbReference>
<reference evidence="5 6" key="1">
    <citation type="submission" date="2019-10" db="EMBL/GenBank/DDBJ databases">
        <title>Evaluation of single-gene subtyping targets for Pseudomonas.</title>
        <authorList>
            <person name="Reichler S.J."/>
            <person name="Orsi R.H."/>
            <person name="Wiedmann M."/>
            <person name="Martin N.H."/>
            <person name="Murphy S.I."/>
        </authorList>
    </citation>
    <scope>NUCLEOTIDE SEQUENCE [LARGE SCALE GENOMIC DNA]</scope>
    <source>
        <strain evidence="5 6">FSL R10-3254</strain>
    </source>
</reference>
<dbReference type="PANTHER" id="PTHR11575:SF24">
    <property type="entry name" value="5'-NUCLEOTIDASE"/>
    <property type="match status" value="1"/>
</dbReference>
<comment type="caution">
    <text evidence="5">The sequence shown here is derived from an EMBL/GenBank/DDBJ whole genome shotgun (WGS) entry which is preliminary data.</text>
</comment>
<dbReference type="Pfam" id="PF00149">
    <property type="entry name" value="Metallophos"/>
    <property type="match status" value="1"/>
</dbReference>
<dbReference type="GO" id="GO:0000166">
    <property type="term" value="F:nucleotide binding"/>
    <property type="evidence" value="ECO:0007669"/>
    <property type="project" value="UniProtKB-KW"/>
</dbReference>
<feature type="chain" id="PRO_5031597860" evidence="2">
    <location>
        <begin position="23"/>
        <end position="577"/>
    </location>
</feature>
<dbReference type="AlphaFoldDB" id="A0A7X1XIW9"/>
<dbReference type="InterPro" id="IPR004843">
    <property type="entry name" value="Calcineurin-like_PHP"/>
</dbReference>
<proteinExistence type="inferred from homology"/>
<keyword evidence="1 2" id="KW-0732">Signal</keyword>
<dbReference type="GO" id="GO:0008253">
    <property type="term" value="F:5'-nucleotidase activity"/>
    <property type="evidence" value="ECO:0007669"/>
    <property type="project" value="TreeGrafter"/>
</dbReference>
<keyword evidence="2" id="KW-0547">Nucleotide-binding</keyword>
<dbReference type="SUPFAM" id="SSF55816">
    <property type="entry name" value="5'-nucleotidase (syn. UDP-sugar hydrolase), C-terminal domain"/>
    <property type="match status" value="1"/>
</dbReference>
<dbReference type="GO" id="GO:0009166">
    <property type="term" value="P:nucleotide catabolic process"/>
    <property type="evidence" value="ECO:0007669"/>
    <property type="project" value="InterPro"/>
</dbReference>
<dbReference type="InterPro" id="IPR029052">
    <property type="entry name" value="Metallo-depent_PP-like"/>
</dbReference>
<feature type="domain" description="5'-Nucleotidase C-terminal" evidence="4">
    <location>
        <begin position="369"/>
        <end position="523"/>
    </location>
</feature>
<dbReference type="SUPFAM" id="SSF56300">
    <property type="entry name" value="Metallo-dependent phosphatases"/>
    <property type="match status" value="1"/>
</dbReference>
<name>A0A7X1XIW9_9PSED</name>
<dbReference type="InterPro" id="IPR006179">
    <property type="entry name" value="5_nucleotidase/apyrase"/>
</dbReference>
<evidence type="ECO:0000313" key="6">
    <source>
        <dbReference type="Proteomes" id="UP000489190"/>
    </source>
</evidence>
<dbReference type="Proteomes" id="UP000489190">
    <property type="component" value="Unassembled WGS sequence"/>
</dbReference>
<evidence type="ECO:0000259" key="4">
    <source>
        <dbReference type="Pfam" id="PF02872"/>
    </source>
</evidence>
<dbReference type="PROSITE" id="PS51257">
    <property type="entry name" value="PROKAR_LIPOPROTEIN"/>
    <property type="match status" value="1"/>
</dbReference>
<organism evidence="5 6">
    <name type="scientific">Pseudomonas helleri</name>
    <dbReference type="NCBI Taxonomy" id="1608996"/>
    <lineage>
        <taxon>Bacteria</taxon>
        <taxon>Pseudomonadati</taxon>
        <taxon>Pseudomonadota</taxon>
        <taxon>Gammaproteobacteria</taxon>
        <taxon>Pseudomonadales</taxon>
        <taxon>Pseudomonadaceae</taxon>
        <taxon>Pseudomonas</taxon>
    </lineage>
</organism>
<dbReference type="GO" id="GO:0030288">
    <property type="term" value="C:outer membrane-bounded periplasmic space"/>
    <property type="evidence" value="ECO:0007669"/>
    <property type="project" value="TreeGrafter"/>
</dbReference>
<keyword evidence="2" id="KW-0378">Hydrolase</keyword>
<dbReference type="PRINTS" id="PR01607">
    <property type="entry name" value="APYRASEFAMLY"/>
</dbReference>
<dbReference type="RefSeq" id="WP_153329738.1">
    <property type="nucleotide sequence ID" value="NZ_WIWI01000050.1"/>
</dbReference>
<evidence type="ECO:0000259" key="3">
    <source>
        <dbReference type="Pfam" id="PF00149"/>
    </source>
</evidence>
<protein>
    <submittedName>
        <fullName evidence="5">Bifunctional metallophosphatase/5'-nucleotidase</fullName>
    </submittedName>
</protein>
<sequence>MSNVFSRLCQASLILPLALAIAACNPPGKTVEVNIAAINDFHGNLAPNPFTYADASAPGGKVTMQAGGINALSGVVSELRKKDPQTLLVGAGDMIGASPPMSAMWADEPTLTALGTLGLKFSVIGNHELDQGTIELQRQINGGCDSPRPEKACLYSKDYKGTRFPYVAANLMDAQTGKTLFPAYQIEEANGAKIAFVGAVLRNVSTYVSTQSMNGLYTIDEAEAANALLPELHKQGVDAVIMVIHQGGETAESFDKTDCSQLKGDILDVTNRLAPEIKVVITAHTHQGYMCRLGDKLITQASSYGRLVTHLNLKIDTGKHQLLDAKAENIVVDPKRYQPMPEIAAQQAEVEARSHEQLNKPIARMAATEVKRTLNAAGESAMGDLVSDAQLHATRSLGAQVAFINLGGIRTDLILDPGQDQLSYSQVASVQPFNNTLNILTLTGAQLKQLLEQQWQNNGFGFYPLQPSSSLTYSWDASRPQGDRVLANSMKIDGVPVIADYPYQVTVNSFMAGGGDNFTVFKDASERLDTGLNDLDALIDYLQVNDRAGEPVGENAPQQRIQQIDHALANSTASAQP</sequence>
<feature type="signal peptide" evidence="2">
    <location>
        <begin position="1"/>
        <end position="22"/>
    </location>
</feature>
<dbReference type="InterPro" id="IPR036907">
    <property type="entry name" value="5'-Nucleotdase_C_sf"/>
</dbReference>
<dbReference type="Pfam" id="PF02872">
    <property type="entry name" value="5_nucleotid_C"/>
    <property type="match status" value="1"/>
</dbReference>
<evidence type="ECO:0000256" key="1">
    <source>
        <dbReference type="ARBA" id="ARBA00022729"/>
    </source>
</evidence>
<accession>A0A7X1XIW9</accession>